<proteinExistence type="predicted"/>
<evidence type="ECO:0000313" key="1">
    <source>
        <dbReference type="EMBL" id="GEU71517.1"/>
    </source>
</evidence>
<gene>
    <name evidence="1" type="ORF">Tci_043495</name>
</gene>
<dbReference type="Gene3D" id="3.30.70.270">
    <property type="match status" value="2"/>
</dbReference>
<protein>
    <submittedName>
        <fullName evidence="1">Zinc finger, CCHC-type, viral movement protein</fullName>
    </submittedName>
</protein>
<sequence>MDYEEFDNAKSFEHLFMAELENAESIVQFDAEDYEENQENPNQETSTGFPKSDIKQYFTFDDVPPSKWRERSIEMLNCCTAELQYYTIDVVIKMFLTRLQGRLRDWYHSLGEYHQLQIQQFISPEAFMKFLGNEAYRALETKNVTIAQTSLGELYQLILNALAKLCNQKKFLAEFERTRKRLGTACDDKYLQIKYKKRSQALIQALNQVEPVDVSDLESLYSLDNEPSDSVLCTIAYLDLSSDDDSDTDSLEGDSDFGVHMINPISQVLPIQEDPPLPLAKIHLLTDAFVKPILVIAFFDTGSSKNSLFQHLANAKVLSMFDLKSGFWQLGIKPEDRPKTAFCIPDHHYQWKSHAELLSNFYSLVTKYGIMLSEKKMEVGVTTIHFLGMEISDGKYQPQPHVAQELLKFLDELSSQRMIQQFLGLVNYMADFLPKLSHHTAWLFPMLKKNPPQWTSRQTDAVKAIKSLAEKMPPQKKESYRHMQVMSVGERSYLFRIIIIKDSFVDTKVARSKHLRNTITPRSKKSLQLNEALRSFSFI</sequence>
<name>A0A6L2ME16_TANCI</name>
<accession>A0A6L2ME16</accession>
<dbReference type="InterPro" id="IPR043502">
    <property type="entry name" value="DNA/RNA_pol_sf"/>
</dbReference>
<dbReference type="Gene3D" id="3.10.10.10">
    <property type="entry name" value="HIV Type 1 Reverse Transcriptase, subunit A, domain 1"/>
    <property type="match status" value="1"/>
</dbReference>
<reference evidence="1" key="1">
    <citation type="journal article" date="2019" name="Sci. Rep.">
        <title>Draft genome of Tanacetum cinerariifolium, the natural source of mosquito coil.</title>
        <authorList>
            <person name="Yamashiro T."/>
            <person name="Shiraishi A."/>
            <person name="Satake H."/>
            <person name="Nakayama K."/>
        </authorList>
    </citation>
    <scope>NUCLEOTIDE SEQUENCE</scope>
</reference>
<comment type="caution">
    <text evidence="1">The sequence shown here is derived from an EMBL/GenBank/DDBJ whole genome shotgun (WGS) entry which is preliminary data.</text>
</comment>
<dbReference type="AlphaFoldDB" id="A0A6L2ME16"/>
<dbReference type="SUPFAM" id="SSF56672">
    <property type="entry name" value="DNA/RNA polymerases"/>
    <property type="match status" value="1"/>
</dbReference>
<dbReference type="InterPro" id="IPR051320">
    <property type="entry name" value="Viral_Replic_Matur_Polypro"/>
</dbReference>
<dbReference type="InterPro" id="IPR043128">
    <property type="entry name" value="Rev_trsase/Diguanyl_cyclase"/>
</dbReference>
<dbReference type="EMBL" id="BKCJ010006319">
    <property type="protein sequence ID" value="GEU71517.1"/>
    <property type="molecule type" value="Genomic_DNA"/>
</dbReference>
<organism evidence="1">
    <name type="scientific">Tanacetum cinerariifolium</name>
    <name type="common">Dalmatian daisy</name>
    <name type="synonym">Chrysanthemum cinerariifolium</name>
    <dbReference type="NCBI Taxonomy" id="118510"/>
    <lineage>
        <taxon>Eukaryota</taxon>
        <taxon>Viridiplantae</taxon>
        <taxon>Streptophyta</taxon>
        <taxon>Embryophyta</taxon>
        <taxon>Tracheophyta</taxon>
        <taxon>Spermatophyta</taxon>
        <taxon>Magnoliopsida</taxon>
        <taxon>eudicotyledons</taxon>
        <taxon>Gunneridae</taxon>
        <taxon>Pentapetalae</taxon>
        <taxon>asterids</taxon>
        <taxon>campanulids</taxon>
        <taxon>Asterales</taxon>
        <taxon>Asteraceae</taxon>
        <taxon>Asteroideae</taxon>
        <taxon>Anthemideae</taxon>
        <taxon>Anthemidinae</taxon>
        <taxon>Tanacetum</taxon>
    </lineage>
</organism>
<dbReference type="PANTHER" id="PTHR33064:SF37">
    <property type="entry name" value="RIBONUCLEASE H"/>
    <property type="match status" value="1"/>
</dbReference>
<dbReference type="PANTHER" id="PTHR33064">
    <property type="entry name" value="POL PROTEIN"/>
    <property type="match status" value="1"/>
</dbReference>